<evidence type="ECO:0000313" key="3">
    <source>
        <dbReference type="EMBL" id="KXZ48040.1"/>
    </source>
</evidence>
<feature type="region of interest" description="Disordered" evidence="2">
    <location>
        <begin position="428"/>
        <end position="453"/>
    </location>
</feature>
<dbReference type="GO" id="GO:0005930">
    <property type="term" value="C:axoneme"/>
    <property type="evidence" value="ECO:0007669"/>
    <property type="project" value="UniProtKB-SubCell"/>
</dbReference>
<dbReference type="Proteomes" id="UP000075714">
    <property type="component" value="Unassembled WGS sequence"/>
</dbReference>
<accession>A0A150GFD7</accession>
<sequence>MLSQMALGKLRRGCRPRELSIELGQGPVEERQQAIQSFLLSASGGGAAASACAPGVSPPLPAPPRRSRRLLAAAPGASPPLPPADSLRAVTHLDTRLKLFSTDVSRAVITTLPSLNSLRFTDSVDKGADHSGLFAVLGSHGEGAPTLRSLELHGVPSCLFPAGLAPALLACSSLRDLTLGLAYSYLDRIDEHSAAQIGGLSQLTSLRLYGFDIGAVTDGPLEALLGGGALASLVSLTIKGITDFHGFRDTAEMPVGLITHLTRLAELYVSHIELQLEGPTGGLEALASLTRLHAADLLTPPELDLSPQPEEALAEAAADAAGVAASAAAAAAVHDHAGGRVGYAPPRPRLLLPPSLVRLELRQYAPSALLLGCLELPPDLTVSAPVDFDPSTPFSLRVELGRMTSPNGALWPAAEGVLCDALRFEGDGSGPSGSASRASGPAARKPQPRRQPPRALVLSFVLSPDDGWRLLQPVGVGDGGQSGPAEAAAAEATRVATAAAVAEEGGRAERGSRGSAAAAGAAPHHGRWLAALGGHGLTHLRLEGVALAVRDFATVVEHVPGLQALCLFACTFSADGLPLLAALQHLRRLDIELTPWQLEDEGEEGVPVPPDPLRLLPALLSAVPALKATD</sequence>
<gene>
    <name evidence="3" type="ORF">GPECTOR_31g404</name>
</gene>
<proteinExistence type="predicted"/>
<name>A0A150GFD7_GONPE</name>
<organism evidence="3 4">
    <name type="scientific">Gonium pectorale</name>
    <name type="common">Green alga</name>
    <dbReference type="NCBI Taxonomy" id="33097"/>
    <lineage>
        <taxon>Eukaryota</taxon>
        <taxon>Viridiplantae</taxon>
        <taxon>Chlorophyta</taxon>
        <taxon>core chlorophytes</taxon>
        <taxon>Chlorophyceae</taxon>
        <taxon>CS clade</taxon>
        <taxon>Chlamydomonadales</taxon>
        <taxon>Volvocaceae</taxon>
        <taxon>Gonium</taxon>
    </lineage>
</organism>
<protein>
    <submittedName>
        <fullName evidence="3">Uncharacterized protein</fullName>
    </submittedName>
</protein>
<evidence type="ECO:0000313" key="4">
    <source>
        <dbReference type="Proteomes" id="UP000075714"/>
    </source>
</evidence>
<dbReference type="EMBL" id="LSYV01000032">
    <property type="protein sequence ID" value="KXZ48040.1"/>
    <property type="molecule type" value="Genomic_DNA"/>
</dbReference>
<dbReference type="InterPro" id="IPR032675">
    <property type="entry name" value="LRR_dom_sf"/>
</dbReference>
<reference evidence="4" key="1">
    <citation type="journal article" date="2016" name="Nat. Commun.">
        <title>The Gonium pectorale genome demonstrates co-option of cell cycle regulation during the evolution of multicellularity.</title>
        <authorList>
            <person name="Hanschen E.R."/>
            <person name="Marriage T.N."/>
            <person name="Ferris P.J."/>
            <person name="Hamaji T."/>
            <person name="Toyoda A."/>
            <person name="Fujiyama A."/>
            <person name="Neme R."/>
            <person name="Noguchi H."/>
            <person name="Minakuchi Y."/>
            <person name="Suzuki M."/>
            <person name="Kawai-Toyooka H."/>
            <person name="Smith D.R."/>
            <person name="Sparks H."/>
            <person name="Anderson J."/>
            <person name="Bakaric R."/>
            <person name="Luria V."/>
            <person name="Karger A."/>
            <person name="Kirschner M.W."/>
            <person name="Durand P.M."/>
            <person name="Michod R.E."/>
            <person name="Nozaki H."/>
            <person name="Olson B.J."/>
        </authorList>
    </citation>
    <scope>NUCLEOTIDE SEQUENCE [LARGE SCALE GENOMIC DNA]</scope>
    <source>
        <strain evidence="4">NIES-2863</strain>
    </source>
</reference>
<dbReference type="SUPFAM" id="SSF52047">
    <property type="entry name" value="RNI-like"/>
    <property type="match status" value="2"/>
</dbReference>
<keyword evidence="4" id="KW-1185">Reference proteome</keyword>
<feature type="compositionally biased region" description="Low complexity" evidence="2">
    <location>
        <begin position="432"/>
        <end position="445"/>
    </location>
</feature>
<dbReference type="AlphaFoldDB" id="A0A150GFD7"/>
<evidence type="ECO:0000256" key="1">
    <source>
        <dbReference type="ARBA" id="ARBA00004430"/>
    </source>
</evidence>
<comment type="subcellular location">
    <subcellularLocation>
        <location evidence="1">Cytoplasm</location>
        <location evidence="1">Cytoskeleton</location>
        <location evidence="1">Cilium axoneme</location>
    </subcellularLocation>
</comment>
<evidence type="ECO:0000256" key="2">
    <source>
        <dbReference type="SAM" id="MobiDB-lite"/>
    </source>
</evidence>
<comment type="caution">
    <text evidence="3">The sequence shown here is derived from an EMBL/GenBank/DDBJ whole genome shotgun (WGS) entry which is preliminary data.</text>
</comment>
<dbReference type="Gene3D" id="3.80.10.10">
    <property type="entry name" value="Ribonuclease Inhibitor"/>
    <property type="match status" value="1"/>
</dbReference>